<evidence type="ECO:0000313" key="2">
    <source>
        <dbReference type="EMBL" id="RNB89448.1"/>
    </source>
</evidence>
<comment type="caution">
    <text evidence="2">The sequence shown here is derived from an EMBL/GenBank/DDBJ whole genome shotgun (WGS) entry which is preliminary data.</text>
</comment>
<organism evidence="2 3">
    <name type="scientific">Brevibacillus fluminis</name>
    <dbReference type="NCBI Taxonomy" id="511487"/>
    <lineage>
        <taxon>Bacteria</taxon>
        <taxon>Bacillati</taxon>
        <taxon>Bacillota</taxon>
        <taxon>Bacilli</taxon>
        <taxon>Bacillales</taxon>
        <taxon>Paenibacillaceae</taxon>
        <taxon>Brevibacillus</taxon>
    </lineage>
</organism>
<feature type="chain" id="PRO_5018042838" description="ATP-binding protein" evidence="1">
    <location>
        <begin position="25"/>
        <end position="322"/>
    </location>
</feature>
<dbReference type="OrthoDB" id="2569676at2"/>
<keyword evidence="1" id="KW-0732">Signal</keyword>
<dbReference type="Proteomes" id="UP000271031">
    <property type="component" value="Unassembled WGS sequence"/>
</dbReference>
<name>A0A3M8DMZ7_9BACL</name>
<feature type="signal peptide" evidence="1">
    <location>
        <begin position="1"/>
        <end position="24"/>
    </location>
</feature>
<accession>A0A3M8DMZ7</accession>
<evidence type="ECO:0000313" key="3">
    <source>
        <dbReference type="Proteomes" id="UP000271031"/>
    </source>
</evidence>
<evidence type="ECO:0000256" key="1">
    <source>
        <dbReference type="SAM" id="SignalP"/>
    </source>
</evidence>
<protein>
    <recommendedName>
        <fullName evidence="4">ATP-binding protein</fullName>
    </recommendedName>
</protein>
<reference evidence="2 3" key="1">
    <citation type="submission" date="2018-10" db="EMBL/GenBank/DDBJ databases">
        <title>Phylogenomics of Brevibacillus.</title>
        <authorList>
            <person name="Dunlap C."/>
        </authorList>
    </citation>
    <scope>NUCLEOTIDE SEQUENCE [LARGE SCALE GENOMIC DNA]</scope>
    <source>
        <strain evidence="2 3">JCM 15716</strain>
    </source>
</reference>
<evidence type="ECO:0008006" key="4">
    <source>
        <dbReference type="Google" id="ProtNLM"/>
    </source>
</evidence>
<proteinExistence type="predicted"/>
<keyword evidence="3" id="KW-1185">Reference proteome</keyword>
<dbReference type="RefSeq" id="WP_122917703.1">
    <property type="nucleotide sequence ID" value="NZ_RHHQ01000008.1"/>
</dbReference>
<sequence>MKQIKFPIITTLLVAFLTAGCATAKTEPTASQPQSSPQQKQEDVQKQFQVIVSQAHEAREVTAFLDKTIGTVDAQTADKLFIALQDYYQHLLPNVNESFTMLLHQPGTVQKLYDLGPPYDFTKIKGDDKVKKWLMAQQAGKLALGVTYDESFYWKVDVHALKQVYASYLSPEMKTYLDILVTADQPFLVDGGLKITRNELGDRLVAVEQYLTEYPAGQKKAEMKAMYADYLNAFIHEYRYDAIDLGTLKLLPQVKQSYERFVKEHPTTKTAQIINAYMAELTKNEDVIYSPGKKGASISGDPKANIAQFWNGLGKEVDRLFP</sequence>
<dbReference type="AlphaFoldDB" id="A0A3M8DMZ7"/>
<gene>
    <name evidence="2" type="ORF">EDM56_09615</name>
</gene>
<dbReference type="EMBL" id="RHHQ01000008">
    <property type="protein sequence ID" value="RNB89448.1"/>
    <property type="molecule type" value="Genomic_DNA"/>
</dbReference>
<dbReference type="PROSITE" id="PS51257">
    <property type="entry name" value="PROKAR_LIPOPROTEIN"/>
    <property type="match status" value="1"/>
</dbReference>